<organism evidence="9 10">
    <name type="scientific">Trichonephila clavata</name>
    <name type="common">Joro spider</name>
    <name type="synonym">Nephila clavata</name>
    <dbReference type="NCBI Taxonomy" id="2740835"/>
    <lineage>
        <taxon>Eukaryota</taxon>
        <taxon>Metazoa</taxon>
        <taxon>Ecdysozoa</taxon>
        <taxon>Arthropoda</taxon>
        <taxon>Chelicerata</taxon>
        <taxon>Arachnida</taxon>
        <taxon>Araneae</taxon>
        <taxon>Araneomorphae</taxon>
        <taxon>Entelegynae</taxon>
        <taxon>Araneoidea</taxon>
        <taxon>Nephilidae</taxon>
        <taxon>Trichonephila</taxon>
    </lineage>
</organism>
<dbReference type="GO" id="GO:0030527">
    <property type="term" value="F:structural constituent of chromatin"/>
    <property type="evidence" value="ECO:0007669"/>
    <property type="project" value="InterPro"/>
</dbReference>
<evidence type="ECO:0000256" key="1">
    <source>
        <dbReference type="ARBA" id="ARBA00004123"/>
    </source>
</evidence>
<dbReference type="InterPro" id="IPR009072">
    <property type="entry name" value="Histone-fold"/>
</dbReference>
<evidence type="ECO:0000256" key="3">
    <source>
        <dbReference type="ARBA" id="ARBA00010343"/>
    </source>
</evidence>
<dbReference type="EMBL" id="BMAO01039556">
    <property type="protein sequence ID" value="GFR32274.1"/>
    <property type="molecule type" value="Genomic_DNA"/>
</dbReference>
<keyword evidence="7" id="KW-0544">Nucleosome core</keyword>
<evidence type="ECO:0000256" key="4">
    <source>
        <dbReference type="ARBA" id="ARBA00022454"/>
    </source>
</evidence>
<comment type="subcellular location">
    <subcellularLocation>
        <location evidence="2">Chromosome</location>
    </subcellularLocation>
    <subcellularLocation>
        <location evidence="1">Nucleus</location>
    </subcellularLocation>
</comment>
<gene>
    <name evidence="9" type="ORF">TNCT_256491</name>
</gene>
<dbReference type="PROSITE" id="PS00959">
    <property type="entry name" value="HISTONE_H3_2"/>
    <property type="match status" value="1"/>
</dbReference>
<dbReference type="PRINTS" id="PR00622">
    <property type="entry name" value="HISTONEH3"/>
</dbReference>
<evidence type="ECO:0000313" key="9">
    <source>
        <dbReference type="EMBL" id="GFR32274.1"/>
    </source>
</evidence>
<dbReference type="OrthoDB" id="420022at2759"/>
<dbReference type="CDD" id="cd22911">
    <property type="entry name" value="HFD_H3"/>
    <property type="match status" value="1"/>
</dbReference>
<feature type="domain" description="Core Histone H2A/H2B/H3" evidence="8">
    <location>
        <begin position="127"/>
        <end position="211"/>
    </location>
</feature>
<keyword evidence="6" id="KW-0539">Nucleus</keyword>
<dbReference type="GO" id="GO:0000786">
    <property type="term" value="C:nucleosome"/>
    <property type="evidence" value="ECO:0007669"/>
    <property type="project" value="UniProtKB-KW"/>
</dbReference>
<reference evidence="9" key="1">
    <citation type="submission" date="2020-07" db="EMBL/GenBank/DDBJ databases">
        <title>Multicomponent nature underlies the extraordinary mechanical properties of spider dragline silk.</title>
        <authorList>
            <person name="Kono N."/>
            <person name="Nakamura H."/>
            <person name="Mori M."/>
            <person name="Yoshida Y."/>
            <person name="Ohtoshi R."/>
            <person name="Malay A.D."/>
            <person name="Moran D.A.P."/>
            <person name="Tomita M."/>
            <person name="Numata K."/>
            <person name="Arakawa K."/>
        </authorList>
    </citation>
    <scope>NUCLEOTIDE SEQUENCE</scope>
</reference>
<dbReference type="AlphaFoldDB" id="A0A8X6M5P6"/>
<dbReference type="FunFam" id="1.10.20.10:FF:000085">
    <property type="entry name" value="Histone H3.2"/>
    <property type="match status" value="1"/>
</dbReference>
<accession>A0A8X6M5P6</accession>
<name>A0A8X6M5P6_TRICU</name>
<proteinExistence type="inferred from homology"/>
<comment type="similarity">
    <text evidence="3">Belongs to the histone H3 family.</text>
</comment>
<dbReference type="InterPro" id="IPR000164">
    <property type="entry name" value="Histone_H3/CENP-A"/>
</dbReference>
<dbReference type="Proteomes" id="UP000887116">
    <property type="component" value="Unassembled WGS sequence"/>
</dbReference>
<evidence type="ECO:0000256" key="7">
    <source>
        <dbReference type="ARBA" id="ARBA00023269"/>
    </source>
</evidence>
<protein>
    <submittedName>
        <fullName evidence="9">Histone H3.2</fullName>
    </submittedName>
</protein>
<dbReference type="Pfam" id="PF00125">
    <property type="entry name" value="Histone"/>
    <property type="match status" value="1"/>
</dbReference>
<dbReference type="GO" id="GO:0046982">
    <property type="term" value="F:protein heterodimerization activity"/>
    <property type="evidence" value="ECO:0007669"/>
    <property type="project" value="InterPro"/>
</dbReference>
<evidence type="ECO:0000256" key="6">
    <source>
        <dbReference type="ARBA" id="ARBA00023242"/>
    </source>
</evidence>
<sequence>MPDMDVDPPDRQTLCCKRYDLFSTIESEEILVSNFNEVINVPDTPQNYQMKEIVKKQIREHQQGKDAALFELDTIPPCNTPGCFYCSKIKLHSNSPSPMLEEPLIIDENPPIKNDKNESAEISLPKLALREIRRYQKSTELLIRKLPFQRLVREIAQDFETDLRFQSSAVMALQEASEAYLVGLFEDTNLCAIHAKRVTIMPKDIQLARRIRGERA</sequence>
<keyword evidence="10" id="KW-1185">Reference proteome</keyword>
<comment type="caution">
    <text evidence="9">The sequence shown here is derived from an EMBL/GenBank/DDBJ whole genome shotgun (WGS) entry which is preliminary data.</text>
</comment>
<dbReference type="SMART" id="SM00428">
    <property type="entry name" value="H3"/>
    <property type="match status" value="1"/>
</dbReference>
<evidence type="ECO:0000256" key="2">
    <source>
        <dbReference type="ARBA" id="ARBA00004286"/>
    </source>
</evidence>
<dbReference type="InterPro" id="IPR007125">
    <property type="entry name" value="H2A/H2B/H3"/>
</dbReference>
<dbReference type="PANTHER" id="PTHR11426">
    <property type="entry name" value="HISTONE H3"/>
    <property type="match status" value="1"/>
</dbReference>
<dbReference type="GO" id="GO:0003677">
    <property type="term" value="F:DNA binding"/>
    <property type="evidence" value="ECO:0007669"/>
    <property type="project" value="UniProtKB-KW"/>
</dbReference>
<keyword evidence="4" id="KW-0158">Chromosome</keyword>
<dbReference type="Gene3D" id="1.10.20.10">
    <property type="entry name" value="Histone, subunit A"/>
    <property type="match status" value="1"/>
</dbReference>
<evidence type="ECO:0000259" key="8">
    <source>
        <dbReference type="Pfam" id="PF00125"/>
    </source>
</evidence>
<dbReference type="GO" id="GO:0005634">
    <property type="term" value="C:nucleus"/>
    <property type="evidence" value="ECO:0007669"/>
    <property type="project" value="UniProtKB-SubCell"/>
</dbReference>
<dbReference type="SUPFAM" id="SSF47113">
    <property type="entry name" value="Histone-fold"/>
    <property type="match status" value="1"/>
</dbReference>
<keyword evidence="5" id="KW-0238">DNA-binding</keyword>
<evidence type="ECO:0000313" key="10">
    <source>
        <dbReference type="Proteomes" id="UP000887116"/>
    </source>
</evidence>
<evidence type="ECO:0000256" key="5">
    <source>
        <dbReference type="ARBA" id="ARBA00023125"/>
    </source>
</evidence>